<dbReference type="SUPFAM" id="SSF56276">
    <property type="entry name" value="S-adenosylmethionine decarboxylase"/>
    <property type="match status" value="1"/>
</dbReference>
<keyword evidence="11" id="KW-0456">Lyase</keyword>
<evidence type="ECO:0000256" key="15">
    <source>
        <dbReference type="PIRSR" id="PIRSR001355-1"/>
    </source>
</evidence>
<evidence type="ECO:0000256" key="16">
    <source>
        <dbReference type="PIRSR" id="PIRSR001355-3"/>
    </source>
</evidence>
<feature type="active site" description="Proton acceptor; for processing activity" evidence="15">
    <location>
        <position position="214"/>
    </location>
</feature>
<dbReference type="GO" id="GO:0008295">
    <property type="term" value="P:spermidine biosynthetic process"/>
    <property type="evidence" value="ECO:0007669"/>
    <property type="project" value="UniProtKB-KW"/>
</dbReference>
<dbReference type="NCBIfam" id="TIGR00535">
    <property type="entry name" value="SAM_DCase"/>
    <property type="match status" value="1"/>
</dbReference>
<evidence type="ECO:0000313" key="20">
    <source>
        <dbReference type="Proteomes" id="UP000270296"/>
    </source>
</evidence>
<evidence type="ECO:0000313" key="19">
    <source>
        <dbReference type="EMBL" id="VDO97345.1"/>
    </source>
</evidence>
<feature type="active site" description="Proton acceptor; for processing activity" evidence="15">
    <location>
        <position position="229"/>
    </location>
</feature>
<feature type="chain" id="PRO_5043116598" description="S-adenosylmethionine decarboxylase alpha chain" evidence="18">
    <location>
        <begin position="53"/>
        <end position="328"/>
    </location>
</feature>
<evidence type="ECO:0000256" key="2">
    <source>
        <dbReference type="ARBA" id="ARBA00004911"/>
    </source>
</evidence>
<dbReference type="EMBL" id="UZAM01007185">
    <property type="protein sequence ID" value="VDO97345.1"/>
    <property type="molecule type" value="Genomic_DNA"/>
</dbReference>
<reference evidence="21" key="1">
    <citation type="submission" date="2016-06" db="UniProtKB">
        <authorList>
            <consortium name="WormBaseParasite"/>
        </authorList>
    </citation>
    <scope>IDENTIFICATION</scope>
</reference>
<evidence type="ECO:0000256" key="1">
    <source>
        <dbReference type="ARBA" id="ARBA00001928"/>
    </source>
</evidence>
<keyword evidence="13" id="KW-0670">Pyruvate</keyword>
<sequence>MRFLVWFESSSNKAKSLRCIPRAELERLLGLAHCKIISSISNSVMDSYVLSESSLFVSDSRFLLKTCGRTTLLRTVEPLLNLAKDYCNLDGITNMFYSRKNFMRPELQPYLHQNFENEVVVLDKFFDDGAGYCLGRLNSDRWYLYTLNPSPGVISIADQTVEILMSDLDQSIMSNFTMSVSCTAAEARKLSGMDKLFPPDLIIDEKLFRPCGYSMNGILGEKDSYITVHITPEQDHSYVSFESNIRFPHYHDLVALAVFLFKPRRFICTIFAKQGSKEYRRTKKEFSEKSIPGFKMCDLQLLSLPSHALIYAQFQKHAYVNSAKKLIE</sequence>
<evidence type="ECO:0000256" key="11">
    <source>
        <dbReference type="ARBA" id="ARBA00023239"/>
    </source>
</evidence>
<dbReference type="OrthoDB" id="1068353at2759"/>
<accession>A0A183IFF5</accession>
<dbReference type="PROSITE" id="PS01336">
    <property type="entry name" value="ADOMETDC"/>
    <property type="match status" value="1"/>
</dbReference>
<reference evidence="19 20" key="2">
    <citation type="submission" date="2018-11" db="EMBL/GenBank/DDBJ databases">
        <authorList>
            <consortium name="Pathogen Informatics"/>
        </authorList>
    </citation>
    <scope>NUCLEOTIDE SEQUENCE [LARGE SCALE GENOMIC DNA]</scope>
</reference>
<feature type="active site" description="Schiff-base intermediate with substrate; via pyruvic acid" evidence="15">
    <location>
        <position position="53"/>
    </location>
</feature>
<keyword evidence="20" id="KW-1185">Reference proteome</keyword>
<dbReference type="InterPro" id="IPR018166">
    <property type="entry name" value="S-AdoMet_deCO2ase_CS"/>
</dbReference>
<dbReference type="PIRSF" id="PIRSF001355">
    <property type="entry name" value="S-AdenosylMet_decarboxylase"/>
    <property type="match status" value="1"/>
</dbReference>
<evidence type="ECO:0000313" key="21">
    <source>
        <dbReference type="WBParaSite" id="SBAD_0000246201-mRNA-1"/>
    </source>
</evidence>
<gene>
    <name evidence="19" type="ORF">SBAD_LOCUS2349</name>
</gene>
<dbReference type="GO" id="GO:0006597">
    <property type="term" value="P:spermine biosynthetic process"/>
    <property type="evidence" value="ECO:0007669"/>
    <property type="project" value="InterPro"/>
</dbReference>
<evidence type="ECO:0000256" key="13">
    <source>
        <dbReference type="ARBA" id="ARBA00023317"/>
    </source>
</evidence>
<feature type="site" description="Cleavage (non-hydrolytic); by autolysis" evidence="17">
    <location>
        <begin position="52"/>
        <end position="53"/>
    </location>
</feature>
<evidence type="ECO:0000256" key="10">
    <source>
        <dbReference type="ARBA" id="ARBA00023145"/>
    </source>
</evidence>
<feature type="modified residue" description="Pyruvic acid (Ser); by autocatalysis" evidence="16">
    <location>
        <position position="53"/>
    </location>
</feature>
<feature type="active site" description="Proton donor; for catalytic activity" evidence="15">
    <location>
        <position position="67"/>
    </location>
</feature>
<dbReference type="PANTHER" id="PTHR11570">
    <property type="entry name" value="S-ADENOSYLMETHIONINE DECARBOXYLASE"/>
    <property type="match status" value="1"/>
</dbReference>
<dbReference type="GO" id="GO:0005829">
    <property type="term" value="C:cytosol"/>
    <property type="evidence" value="ECO:0007669"/>
    <property type="project" value="TreeGrafter"/>
</dbReference>
<organism evidence="21">
    <name type="scientific">Soboliphyme baturini</name>
    <dbReference type="NCBI Taxonomy" id="241478"/>
    <lineage>
        <taxon>Eukaryota</taxon>
        <taxon>Metazoa</taxon>
        <taxon>Ecdysozoa</taxon>
        <taxon>Nematoda</taxon>
        <taxon>Enoplea</taxon>
        <taxon>Dorylaimia</taxon>
        <taxon>Dioctophymatida</taxon>
        <taxon>Dioctophymatoidea</taxon>
        <taxon>Soboliphymatidae</taxon>
        <taxon>Soboliphyme</taxon>
    </lineage>
</organism>
<proteinExistence type="inferred from homology"/>
<dbReference type="WBParaSite" id="SBAD_0000246201-mRNA-1">
    <property type="protein sequence ID" value="SBAD_0000246201-mRNA-1"/>
    <property type="gene ID" value="SBAD_0000246201"/>
</dbReference>
<evidence type="ECO:0000256" key="17">
    <source>
        <dbReference type="PIRSR" id="PIRSR001355-4"/>
    </source>
</evidence>
<evidence type="ECO:0000256" key="6">
    <source>
        <dbReference type="ARBA" id="ARBA00022793"/>
    </source>
</evidence>
<dbReference type="PANTHER" id="PTHR11570:SF0">
    <property type="entry name" value="S-ADENOSYLMETHIONINE DECARBOXYLASE PROENZYME"/>
    <property type="match status" value="1"/>
</dbReference>
<name>A0A183IFF5_9BILA</name>
<dbReference type="InterPro" id="IPR016067">
    <property type="entry name" value="S-AdoMet_deCO2ase_core"/>
</dbReference>
<comment type="catalytic activity">
    <reaction evidence="14">
        <text>S-adenosyl-L-methionine + H(+) = S-adenosyl 3-(methylsulfanyl)propylamine + CO2</text>
        <dbReference type="Rhea" id="RHEA:15981"/>
        <dbReference type="ChEBI" id="CHEBI:15378"/>
        <dbReference type="ChEBI" id="CHEBI:16526"/>
        <dbReference type="ChEBI" id="CHEBI:57443"/>
        <dbReference type="ChEBI" id="CHEBI:59789"/>
        <dbReference type="EC" id="4.1.1.50"/>
    </reaction>
</comment>
<evidence type="ECO:0000256" key="8">
    <source>
        <dbReference type="ARBA" id="ARBA00023066"/>
    </source>
</evidence>
<evidence type="ECO:0000256" key="12">
    <source>
        <dbReference type="ARBA" id="ARBA00023270"/>
    </source>
</evidence>
<dbReference type="InterPro" id="IPR001985">
    <property type="entry name" value="S-AdoMet_decarboxylase_euk"/>
</dbReference>
<evidence type="ECO:0000256" key="14">
    <source>
        <dbReference type="ARBA" id="ARBA00048112"/>
    </source>
</evidence>
<evidence type="ECO:0000256" key="18">
    <source>
        <dbReference type="PIRSR" id="PIRSR001355-5"/>
    </source>
</evidence>
<keyword evidence="7 17" id="KW-0068">Autocatalytic cleavage</keyword>
<dbReference type="EC" id="4.1.1.50" evidence="4"/>
<comment type="similarity">
    <text evidence="3">Belongs to the eukaryotic AdoMetDC family.</text>
</comment>
<keyword evidence="10" id="KW-0865">Zymogen</keyword>
<dbReference type="UniPathway" id="UPA00331">
    <property type="reaction ID" value="UER00451"/>
</dbReference>
<evidence type="ECO:0000256" key="7">
    <source>
        <dbReference type="ARBA" id="ARBA00022813"/>
    </source>
</evidence>
<dbReference type="Proteomes" id="UP000270296">
    <property type="component" value="Unassembled WGS sequence"/>
</dbReference>
<dbReference type="Gene3D" id="3.60.90.10">
    <property type="entry name" value="S-adenosylmethionine decarboxylase"/>
    <property type="match status" value="1"/>
</dbReference>
<comment type="cofactor">
    <cofactor evidence="1">
        <name>pyruvate</name>
        <dbReference type="ChEBI" id="CHEBI:15361"/>
    </cofactor>
</comment>
<dbReference type="AlphaFoldDB" id="A0A183IFF5"/>
<evidence type="ECO:0000256" key="3">
    <source>
        <dbReference type="ARBA" id="ARBA00008466"/>
    </source>
</evidence>
<evidence type="ECO:0000256" key="5">
    <source>
        <dbReference type="ARBA" id="ARBA00022691"/>
    </source>
</evidence>
<comment type="pathway">
    <text evidence="2">Amine and polyamine biosynthesis; S-adenosylmethioninamine biosynthesis; S-adenosylmethioninamine from S-adenosyl-L-methionine: step 1/1.</text>
</comment>
<keyword evidence="12" id="KW-0704">Schiff base</keyword>
<dbReference type="InterPro" id="IPR048283">
    <property type="entry name" value="AdoMetDC-like"/>
</dbReference>
<evidence type="ECO:0000256" key="4">
    <source>
        <dbReference type="ARBA" id="ARBA00012357"/>
    </source>
</evidence>
<keyword evidence="9" id="KW-0620">Polyamine biosynthesis</keyword>
<evidence type="ECO:0000256" key="9">
    <source>
        <dbReference type="ARBA" id="ARBA00023115"/>
    </source>
</evidence>
<dbReference type="Pfam" id="PF01536">
    <property type="entry name" value="SAM_decarbox"/>
    <property type="match status" value="1"/>
</dbReference>
<protein>
    <recommendedName>
        <fullName evidence="4">adenosylmethionine decarboxylase</fullName>
        <ecNumber evidence="4">4.1.1.50</ecNumber>
    </recommendedName>
</protein>
<keyword evidence="5" id="KW-0949">S-adenosyl-L-methionine</keyword>
<keyword evidence="6" id="KW-0210">Decarboxylase</keyword>
<keyword evidence="8" id="KW-0745">Spermidine biosynthesis</keyword>
<dbReference type="GO" id="GO:0004014">
    <property type="term" value="F:adenosylmethionine decarboxylase activity"/>
    <property type="evidence" value="ECO:0007669"/>
    <property type="project" value="UniProtKB-EC"/>
</dbReference>
<feature type="chain" id="PRO_5043116597" description="S-adenosylmethionine decarboxylase beta chain" evidence="18">
    <location>
        <begin position="1"/>
        <end position="52"/>
    </location>
</feature>